<dbReference type="InterPro" id="IPR011010">
    <property type="entry name" value="DNA_brk_join_enz"/>
</dbReference>
<dbReference type="InterPro" id="IPR050808">
    <property type="entry name" value="Phage_Integrase"/>
</dbReference>
<evidence type="ECO:0000256" key="3">
    <source>
        <dbReference type="ARBA" id="ARBA00023172"/>
    </source>
</evidence>
<keyword evidence="2" id="KW-0229">DNA integration</keyword>
<dbReference type="Proteomes" id="UP000183223">
    <property type="component" value="Unassembled WGS sequence"/>
</dbReference>
<dbReference type="AlphaFoldDB" id="A0A1G5QR98"/>
<dbReference type="PANTHER" id="PTHR30629">
    <property type="entry name" value="PROPHAGE INTEGRASE"/>
    <property type="match status" value="1"/>
</dbReference>
<dbReference type="GO" id="GO:0003677">
    <property type="term" value="F:DNA binding"/>
    <property type="evidence" value="ECO:0007669"/>
    <property type="project" value="InterPro"/>
</dbReference>
<reference evidence="6" key="1">
    <citation type="submission" date="2016-10" db="EMBL/GenBank/DDBJ databases">
        <authorList>
            <person name="Varghese N."/>
            <person name="Submissions S."/>
        </authorList>
    </citation>
    <scope>NUCLEOTIDE SEQUENCE [LARGE SCALE GENOMIC DNA]</scope>
    <source>
        <strain evidence="6">ATCC 29999</strain>
    </source>
</reference>
<sequence length="147" mass="16753">MCTPHLVLLSRQVLVILKQIHKFSGDRDLIFIGDHDPRKPMSENTVNRALRVMGYDTKVEVCGHGFRTMACSLLIESGLWLRGSGRASVSHQERSYVRAAYIHKAENLGERRLRNGGQTVWTHYIARRLRLSIMQSSIIRSNNIIIG</sequence>
<comment type="similarity">
    <text evidence="1">Belongs to the 'phage' integrase family.</text>
</comment>
<evidence type="ECO:0000256" key="1">
    <source>
        <dbReference type="ARBA" id="ARBA00008857"/>
    </source>
</evidence>
<accession>A0A1G5QR98</accession>
<dbReference type="Pfam" id="PF00589">
    <property type="entry name" value="Phage_integrase"/>
    <property type="match status" value="1"/>
</dbReference>
<keyword evidence="3" id="KW-0233">DNA recombination</keyword>
<feature type="domain" description="Tyr recombinase" evidence="4">
    <location>
        <begin position="8"/>
        <end position="105"/>
    </location>
</feature>
<evidence type="ECO:0000313" key="6">
    <source>
        <dbReference type="Proteomes" id="UP000183223"/>
    </source>
</evidence>
<gene>
    <name evidence="5" type="ORF">SAMN02982990_02205</name>
</gene>
<evidence type="ECO:0000256" key="2">
    <source>
        <dbReference type="ARBA" id="ARBA00022908"/>
    </source>
</evidence>
<dbReference type="EMBL" id="FMWJ01000008">
    <property type="protein sequence ID" value="SCZ64363.1"/>
    <property type="molecule type" value="Genomic_DNA"/>
</dbReference>
<evidence type="ECO:0000313" key="5">
    <source>
        <dbReference type="EMBL" id="SCZ64363.1"/>
    </source>
</evidence>
<name>A0A1G5QR98_PHOLU</name>
<dbReference type="Gene3D" id="1.10.443.10">
    <property type="entry name" value="Intergrase catalytic core"/>
    <property type="match status" value="1"/>
</dbReference>
<proteinExistence type="inferred from homology"/>
<dbReference type="PANTHER" id="PTHR30629:SF9">
    <property type="entry name" value="PROTEIN INTB-RELATED"/>
    <property type="match status" value="1"/>
</dbReference>
<evidence type="ECO:0000259" key="4">
    <source>
        <dbReference type="Pfam" id="PF00589"/>
    </source>
</evidence>
<dbReference type="SUPFAM" id="SSF56349">
    <property type="entry name" value="DNA breaking-rejoining enzymes"/>
    <property type="match status" value="1"/>
</dbReference>
<protein>
    <submittedName>
        <fullName evidence="5">Phage integrase family protein</fullName>
    </submittedName>
</protein>
<dbReference type="GO" id="GO:0006310">
    <property type="term" value="P:DNA recombination"/>
    <property type="evidence" value="ECO:0007669"/>
    <property type="project" value="UniProtKB-KW"/>
</dbReference>
<dbReference type="GO" id="GO:0015074">
    <property type="term" value="P:DNA integration"/>
    <property type="evidence" value="ECO:0007669"/>
    <property type="project" value="UniProtKB-KW"/>
</dbReference>
<dbReference type="InterPro" id="IPR002104">
    <property type="entry name" value="Integrase_catalytic"/>
</dbReference>
<organism evidence="5 6">
    <name type="scientific">Photorhabdus luminescens</name>
    <name type="common">Xenorhabdus luminescens</name>
    <dbReference type="NCBI Taxonomy" id="29488"/>
    <lineage>
        <taxon>Bacteria</taxon>
        <taxon>Pseudomonadati</taxon>
        <taxon>Pseudomonadota</taxon>
        <taxon>Gammaproteobacteria</taxon>
        <taxon>Enterobacterales</taxon>
        <taxon>Morganellaceae</taxon>
        <taxon>Photorhabdus</taxon>
    </lineage>
</organism>
<keyword evidence="6" id="KW-1185">Reference proteome</keyword>
<dbReference type="InterPro" id="IPR013762">
    <property type="entry name" value="Integrase-like_cat_sf"/>
</dbReference>